<gene>
    <name evidence="2" type="ORF">H9932_08010</name>
</gene>
<organism evidence="2 3">
    <name type="scientific">Candidatus Brachybacterium intestinipullorum</name>
    <dbReference type="NCBI Taxonomy" id="2838512"/>
    <lineage>
        <taxon>Bacteria</taxon>
        <taxon>Bacillati</taxon>
        <taxon>Actinomycetota</taxon>
        <taxon>Actinomycetes</taxon>
        <taxon>Micrococcales</taxon>
        <taxon>Dermabacteraceae</taxon>
        <taxon>Brachybacterium</taxon>
    </lineage>
</organism>
<reference evidence="2" key="2">
    <citation type="submission" date="2021-04" db="EMBL/GenBank/DDBJ databases">
        <authorList>
            <person name="Gilroy R."/>
        </authorList>
    </citation>
    <scope>NUCLEOTIDE SEQUENCE</scope>
    <source>
        <strain evidence="2">CHK130-7132</strain>
    </source>
</reference>
<sequence length="125" mass="13128">MHTLLLDDPDEETLDRWSVEHLPTWLRFDPAPAPDGTAETSSSCTAQADGKASAADSAGMTATEDDPTGAALPEACSSTLYEDELRGLSAGGEQISLPGPWVLTHRRSGALPKHVVEREFGPGAG</sequence>
<dbReference type="Proteomes" id="UP000823854">
    <property type="component" value="Unassembled WGS sequence"/>
</dbReference>
<accession>A0A9D2Q161</accession>
<evidence type="ECO:0000313" key="3">
    <source>
        <dbReference type="Proteomes" id="UP000823854"/>
    </source>
</evidence>
<feature type="region of interest" description="Disordered" evidence="1">
    <location>
        <begin position="26"/>
        <end position="73"/>
    </location>
</feature>
<reference evidence="2" key="1">
    <citation type="journal article" date="2021" name="PeerJ">
        <title>Extensive microbial diversity within the chicken gut microbiome revealed by metagenomics and culture.</title>
        <authorList>
            <person name="Gilroy R."/>
            <person name="Ravi A."/>
            <person name="Getino M."/>
            <person name="Pursley I."/>
            <person name="Horton D.L."/>
            <person name="Alikhan N.F."/>
            <person name="Baker D."/>
            <person name="Gharbi K."/>
            <person name="Hall N."/>
            <person name="Watson M."/>
            <person name="Adriaenssens E.M."/>
            <person name="Foster-Nyarko E."/>
            <person name="Jarju S."/>
            <person name="Secka A."/>
            <person name="Antonio M."/>
            <person name="Oren A."/>
            <person name="Chaudhuri R.R."/>
            <person name="La Ragione R."/>
            <person name="Hildebrand F."/>
            <person name="Pallen M.J."/>
        </authorList>
    </citation>
    <scope>NUCLEOTIDE SEQUENCE</scope>
    <source>
        <strain evidence="2">CHK130-7132</strain>
    </source>
</reference>
<dbReference type="EMBL" id="DWWC01000156">
    <property type="protein sequence ID" value="HJC69606.1"/>
    <property type="molecule type" value="Genomic_DNA"/>
</dbReference>
<comment type="caution">
    <text evidence="2">The sequence shown here is derived from an EMBL/GenBank/DDBJ whole genome shotgun (WGS) entry which is preliminary data.</text>
</comment>
<dbReference type="AlphaFoldDB" id="A0A9D2Q161"/>
<feature type="compositionally biased region" description="Low complexity" evidence="1">
    <location>
        <begin position="46"/>
        <end position="59"/>
    </location>
</feature>
<name>A0A9D2Q161_9MICO</name>
<evidence type="ECO:0000256" key="1">
    <source>
        <dbReference type="SAM" id="MobiDB-lite"/>
    </source>
</evidence>
<proteinExistence type="predicted"/>
<evidence type="ECO:0000313" key="2">
    <source>
        <dbReference type="EMBL" id="HJC69606.1"/>
    </source>
</evidence>
<protein>
    <submittedName>
        <fullName evidence="2">Uncharacterized protein</fullName>
    </submittedName>
</protein>